<evidence type="ECO:0008006" key="4">
    <source>
        <dbReference type="Google" id="ProtNLM"/>
    </source>
</evidence>
<dbReference type="Pfam" id="PF01025">
    <property type="entry name" value="GrpE"/>
    <property type="match status" value="1"/>
</dbReference>
<name>A0ABM4UR82_COFAR</name>
<gene>
    <name evidence="3" type="primary">LOC140008805</name>
</gene>
<organism evidence="2 3">
    <name type="scientific">Coffea arabica</name>
    <name type="common">Arabian coffee</name>
    <dbReference type="NCBI Taxonomy" id="13443"/>
    <lineage>
        <taxon>Eukaryota</taxon>
        <taxon>Viridiplantae</taxon>
        <taxon>Streptophyta</taxon>
        <taxon>Embryophyta</taxon>
        <taxon>Tracheophyta</taxon>
        <taxon>Spermatophyta</taxon>
        <taxon>Magnoliopsida</taxon>
        <taxon>eudicotyledons</taxon>
        <taxon>Gunneridae</taxon>
        <taxon>Pentapetalae</taxon>
        <taxon>asterids</taxon>
        <taxon>lamiids</taxon>
        <taxon>Gentianales</taxon>
        <taxon>Rubiaceae</taxon>
        <taxon>Ixoroideae</taxon>
        <taxon>Gardenieae complex</taxon>
        <taxon>Bertiereae - Coffeeae clade</taxon>
        <taxon>Coffeeae</taxon>
        <taxon>Coffea</taxon>
    </lineage>
</organism>
<sequence>MKTRDKQYSSSWFWTDKRINLLQAKLESFQVEAEVKKKMYLDAIPVLQSMGVEKFTPKVGEQLDTEKCSVIHLVPDLKNSSGMIVQVLEEGYICNGRILRRAKVGVSRAVETRGRSKNA</sequence>
<dbReference type="SUPFAM" id="SSF51064">
    <property type="entry name" value="Head domain of nucleotide exchange factor GrpE"/>
    <property type="match status" value="1"/>
</dbReference>
<dbReference type="Proteomes" id="UP001652660">
    <property type="component" value="Chromosome 6c"/>
</dbReference>
<proteinExistence type="predicted"/>
<protein>
    <recommendedName>
        <fullName evidence="4">Protein GrpE</fullName>
    </recommendedName>
</protein>
<keyword evidence="1" id="KW-0143">Chaperone</keyword>
<evidence type="ECO:0000256" key="1">
    <source>
        <dbReference type="ARBA" id="ARBA00023186"/>
    </source>
</evidence>
<accession>A0ABM4UR82</accession>
<dbReference type="InterPro" id="IPR009012">
    <property type="entry name" value="GrpE_head"/>
</dbReference>
<dbReference type="InterPro" id="IPR000740">
    <property type="entry name" value="GrpE"/>
</dbReference>
<dbReference type="Gene3D" id="2.30.22.10">
    <property type="entry name" value="Head domain of nucleotide exchange factor GrpE"/>
    <property type="match status" value="1"/>
</dbReference>
<evidence type="ECO:0000313" key="3">
    <source>
        <dbReference type="RefSeq" id="XP_071909788.1"/>
    </source>
</evidence>
<keyword evidence="2" id="KW-1185">Reference proteome</keyword>
<evidence type="ECO:0000313" key="2">
    <source>
        <dbReference type="Proteomes" id="UP001652660"/>
    </source>
</evidence>
<dbReference type="RefSeq" id="XP_071909788.1">
    <property type="nucleotide sequence ID" value="XM_072053687.1"/>
</dbReference>
<dbReference type="GeneID" id="140008805"/>
<reference evidence="3" key="1">
    <citation type="submission" date="2025-08" db="UniProtKB">
        <authorList>
            <consortium name="RefSeq"/>
        </authorList>
    </citation>
    <scope>IDENTIFICATION</scope>
    <source>
        <tissue evidence="3">Leaves</tissue>
    </source>
</reference>